<dbReference type="Gene3D" id="3.40.630.30">
    <property type="match status" value="1"/>
</dbReference>
<dbReference type="InterPro" id="IPR016181">
    <property type="entry name" value="Acyl_CoA_acyltransferase"/>
</dbReference>
<dbReference type="Proteomes" id="UP000789423">
    <property type="component" value="Unassembled WGS sequence"/>
</dbReference>
<gene>
    <name evidence="2" type="ORF">BACCIP111899_02914</name>
</gene>
<keyword evidence="3" id="KW-1185">Reference proteome</keyword>
<proteinExistence type="predicted"/>
<dbReference type="Pfam" id="PF00583">
    <property type="entry name" value="Acetyltransf_1"/>
    <property type="match status" value="1"/>
</dbReference>
<dbReference type="PROSITE" id="PS51186">
    <property type="entry name" value="GNAT"/>
    <property type="match status" value="1"/>
</dbReference>
<protein>
    <recommendedName>
        <fullName evidence="1">N-acetyltransferase domain-containing protein</fullName>
    </recommendedName>
</protein>
<evidence type="ECO:0000313" key="3">
    <source>
        <dbReference type="Proteomes" id="UP000789423"/>
    </source>
</evidence>
<dbReference type="RefSeq" id="WP_230575749.1">
    <property type="nucleotide sequence ID" value="NZ_CAKJTI010000016.1"/>
</dbReference>
<name>A0ABN8A1G4_9BACI</name>
<organism evidence="2 3">
    <name type="scientific">Bacillus rhizoplanae</name>
    <dbReference type="NCBI Taxonomy" id="2880966"/>
    <lineage>
        <taxon>Bacteria</taxon>
        <taxon>Bacillati</taxon>
        <taxon>Bacillota</taxon>
        <taxon>Bacilli</taxon>
        <taxon>Bacillales</taxon>
        <taxon>Bacillaceae</taxon>
        <taxon>Bacillus</taxon>
    </lineage>
</organism>
<evidence type="ECO:0000259" key="1">
    <source>
        <dbReference type="PROSITE" id="PS51186"/>
    </source>
</evidence>
<sequence>MLTFEKVIDETRLVIEEMFFSHNLPVQDVAYCIKADDTYVGIIDYTVQQNKAILSYLLIHHDYEGYGYGTNAYYTFEEIVKRDDVEEIEITLIDKNERVKAFFEQLGFQQNNHVYTKQL</sequence>
<evidence type="ECO:0000313" key="2">
    <source>
        <dbReference type="EMBL" id="CAG9613695.1"/>
    </source>
</evidence>
<comment type="caution">
    <text evidence="2">The sequence shown here is derived from an EMBL/GenBank/DDBJ whole genome shotgun (WGS) entry which is preliminary data.</text>
</comment>
<feature type="domain" description="N-acetyltransferase" evidence="1">
    <location>
        <begin position="1"/>
        <end position="119"/>
    </location>
</feature>
<dbReference type="InterPro" id="IPR000182">
    <property type="entry name" value="GNAT_dom"/>
</dbReference>
<dbReference type="EMBL" id="CAKJTI010000016">
    <property type="protein sequence ID" value="CAG9613695.1"/>
    <property type="molecule type" value="Genomic_DNA"/>
</dbReference>
<accession>A0ABN8A1G4</accession>
<reference evidence="2 3" key="1">
    <citation type="submission" date="2021-10" db="EMBL/GenBank/DDBJ databases">
        <authorList>
            <person name="Criscuolo A."/>
        </authorList>
    </citation>
    <scope>NUCLEOTIDE SEQUENCE [LARGE SCALE GENOMIC DNA]</scope>
    <source>
        <strain evidence="3">CIP 111899</strain>
    </source>
</reference>
<dbReference type="SUPFAM" id="SSF55729">
    <property type="entry name" value="Acyl-CoA N-acyltransferases (Nat)"/>
    <property type="match status" value="1"/>
</dbReference>